<keyword evidence="1" id="KW-0472">Membrane</keyword>
<reference evidence="2 3" key="1">
    <citation type="submission" date="2013-06" db="EMBL/GenBank/DDBJ databases">
        <title>Whole genome shotgun sequence of Bacillus selenatarsenatis SF-1.</title>
        <authorList>
            <person name="Kuroda M."/>
            <person name="Sei K."/>
            <person name="Yamashita M."/>
            <person name="Ike M."/>
        </authorList>
    </citation>
    <scope>NUCLEOTIDE SEQUENCE [LARGE SCALE GENOMIC DNA]</scope>
    <source>
        <strain evidence="2 3">SF-1</strain>
    </source>
</reference>
<proteinExistence type="predicted"/>
<evidence type="ECO:0000313" key="3">
    <source>
        <dbReference type="Proteomes" id="UP000031014"/>
    </source>
</evidence>
<protein>
    <submittedName>
        <fullName evidence="2">Uncharacterized protein</fullName>
    </submittedName>
</protein>
<dbReference type="AlphaFoldDB" id="A0A0A8X1X8"/>
<name>A0A0A8X1X8_MESS1</name>
<evidence type="ECO:0000313" key="2">
    <source>
        <dbReference type="EMBL" id="GAM13985.1"/>
    </source>
</evidence>
<dbReference type="STRING" id="1321606.SAMD00020551_2132"/>
<dbReference type="EMBL" id="BASE01000044">
    <property type="protein sequence ID" value="GAM13985.1"/>
    <property type="molecule type" value="Genomic_DNA"/>
</dbReference>
<comment type="caution">
    <text evidence="2">The sequence shown here is derived from an EMBL/GenBank/DDBJ whole genome shotgun (WGS) entry which is preliminary data.</text>
</comment>
<gene>
    <name evidence="2" type="ORF">SAMD00020551_2132</name>
</gene>
<keyword evidence="1" id="KW-1133">Transmembrane helix</keyword>
<organism evidence="2 3">
    <name type="scientific">Mesobacillus selenatarsenatis (strain DSM 18680 / JCM 14380 / FERM P-15431 / SF-1)</name>
    <dbReference type="NCBI Taxonomy" id="1321606"/>
    <lineage>
        <taxon>Bacteria</taxon>
        <taxon>Bacillati</taxon>
        <taxon>Bacillota</taxon>
        <taxon>Bacilli</taxon>
        <taxon>Bacillales</taxon>
        <taxon>Bacillaceae</taxon>
        <taxon>Mesobacillus</taxon>
    </lineage>
</organism>
<dbReference type="Proteomes" id="UP000031014">
    <property type="component" value="Unassembled WGS sequence"/>
</dbReference>
<keyword evidence="1" id="KW-0812">Transmembrane</keyword>
<evidence type="ECO:0000256" key="1">
    <source>
        <dbReference type="SAM" id="Phobius"/>
    </source>
</evidence>
<sequence length="278" mass="32021">MRSKIRSSIRAQAGLNVKRRIFELKNVVLTALFVIISAGLLIQLQQQYQSPNGSGQSQAVNELSLNWDLESIYSEKNEEGYAFFEKGNLEQVGMAEFVTDGEKNKIINTSAMNMAKEMVNFPYPTSLYIEHVKMMDVSLRYHFFVEAGKETMHFSFDYPKLEYSEIFQVISSLDVIKPKPYRHDEQLYVTHGYGSLPYPVGLRPVELIGDKEKYVWEQGVPQQFKDYIEKIKSTGIWKQIKGGGSSYTLESTDGTEIVEISLKEKEITYHYSYPNREE</sequence>
<feature type="transmembrane region" description="Helical" evidence="1">
    <location>
        <begin position="21"/>
        <end position="42"/>
    </location>
</feature>
<keyword evidence="3" id="KW-1185">Reference proteome</keyword>
<accession>A0A0A8X1X8</accession>